<feature type="non-terminal residue" evidence="1">
    <location>
        <position position="1"/>
    </location>
</feature>
<gene>
    <name evidence="1" type="ORF">AGLY_000076</name>
</gene>
<organism evidence="1 2">
    <name type="scientific">Aphis glycines</name>
    <name type="common">Soybean aphid</name>
    <dbReference type="NCBI Taxonomy" id="307491"/>
    <lineage>
        <taxon>Eukaryota</taxon>
        <taxon>Metazoa</taxon>
        <taxon>Ecdysozoa</taxon>
        <taxon>Arthropoda</taxon>
        <taxon>Hexapoda</taxon>
        <taxon>Insecta</taxon>
        <taxon>Pterygota</taxon>
        <taxon>Neoptera</taxon>
        <taxon>Paraneoptera</taxon>
        <taxon>Hemiptera</taxon>
        <taxon>Sternorrhyncha</taxon>
        <taxon>Aphidomorpha</taxon>
        <taxon>Aphidoidea</taxon>
        <taxon>Aphididae</taxon>
        <taxon>Aphidini</taxon>
        <taxon>Aphis</taxon>
        <taxon>Aphis</taxon>
    </lineage>
</organism>
<reference evidence="1 2" key="1">
    <citation type="submission" date="2019-08" db="EMBL/GenBank/DDBJ databases">
        <title>The genome of the soybean aphid Biotype 1, its phylome, world population structure and adaptation to the North American continent.</title>
        <authorList>
            <person name="Giordano R."/>
            <person name="Donthu R.K."/>
            <person name="Hernandez A.G."/>
            <person name="Wright C.L."/>
            <person name="Zimin A.V."/>
        </authorList>
    </citation>
    <scope>NUCLEOTIDE SEQUENCE [LARGE SCALE GENOMIC DNA]</scope>
    <source>
        <tissue evidence="1">Whole aphids</tissue>
    </source>
</reference>
<evidence type="ECO:0000313" key="1">
    <source>
        <dbReference type="EMBL" id="KAE9544535.1"/>
    </source>
</evidence>
<dbReference type="EMBL" id="VYZN01000001">
    <property type="protein sequence ID" value="KAE9544535.1"/>
    <property type="molecule type" value="Genomic_DNA"/>
</dbReference>
<evidence type="ECO:0000313" key="2">
    <source>
        <dbReference type="Proteomes" id="UP000475862"/>
    </source>
</evidence>
<keyword evidence="2" id="KW-1185">Reference proteome</keyword>
<dbReference type="AlphaFoldDB" id="A0A6G0U5Y7"/>
<dbReference type="Proteomes" id="UP000475862">
    <property type="component" value="Unassembled WGS sequence"/>
</dbReference>
<comment type="caution">
    <text evidence="1">The sequence shown here is derived from an EMBL/GenBank/DDBJ whole genome shotgun (WGS) entry which is preliminary data.</text>
</comment>
<sequence length="174" mass="20891">YNIWLLDQFNSIIQHNHLRDKTIFNKFQLSTAYNTKKKKHVHQNIKQRNNRIFITIFRYIDNAIINPLIMRYLKTKITLTPTTRVYTSSSFGTILGASEVYIRPFPQHILTLFCIINRAILKSYYVSSDHHLHAHISVYYLHNIKYVFLYQTYECISRVITYMLVLLQRNYIIV</sequence>
<protein>
    <submittedName>
        <fullName evidence="1">Uncharacterized protein</fullName>
    </submittedName>
</protein>
<name>A0A6G0U5Y7_APHGL</name>
<proteinExistence type="predicted"/>
<accession>A0A6G0U5Y7</accession>